<comment type="caution">
    <text evidence="3">The sequence shown here is derived from an EMBL/GenBank/DDBJ whole genome shotgun (WGS) entry which is preliminary data.</text>
</comment>
<dbReference type="Proteomes" id="UP001188597">
    <property type="component" value="Unassembled WGS sequence"/>
</dbReference>
<keyword evidence="1" id="KW-0378">Hydrolase</keyword>
<dbReference type="GO" id="GO:0005737">
    <property type="term" value="C:cytoplasm"/>
    <property type="evidence" value="ECO:0007669"/>
    <property type="project" value="TreeGrafter"/>
</dbReference>
<accession>A0AA88W049</accession>
<dbReference type="GO" id="GO:0003723">
    <property type="term" value="F:RNA binding"/>
    <property type="evidence" value="ECO:0007669"/>
    <property type="project" value="TreeGrafter"/>
</dbReference>
<dbReference type="PROSITE" id="PS50142">
    <property type="entry name" value="RNASE_3_2"/>
    <property type="match status" value="1"/>
</dbReference>
<protein>
    <recommendedName>
        <fullName evidence="2">RNase III domain-containing protein</fullName>
    </recommendedName>
</protein>
<proteinExistence type="predicted"/>
<sequence length="127" mass="14087">MKKSLLSTKKSAAVRQAHRRGAAGRNRMIGSSSSLFVVGDCGDEARAWRVTTWEVEDLLNYRFNNKKLLEAALTHQSYADAESYQRLEFVGDAALGLAISKDIFLDYPDVDQGQLTLLHSVIAAQKN</sequence>
<evidence type="ECO:0000313" key="3">
    <source>
        <dbReference type="EMBL" id="KAK3017392.1"/>
    </source>
</evidence>
<evidence type="ECO:0000313" key="4">
    <source>
        <dbReference type="Proteomes" id="UP001188597"/>
    </source>
</evidence>
<evidence type="ECO:0000259" key="2">
    <source>
        <dbReference type="PROSITE" id="PS50142"/>
    </source>
</evidence>
<dbReference type="GO" id="GO:0004525">
    <property type="term" value="F:ribonuclease III activity"/>
    <property type="evidence" value="ECO:0007669"/>
    <property type="project" value="InterPro"/>
</dbReference>
<dbReference type="CDD" id="cd00593">
    <property type="entry name" value="RIBOc"/>
    <property type="match status" value="1"/>
</dbReference>
<dbReference type="InterPro" id="IPR000999">
    <property type="entry name" value="RNase_III_dom"/>
</dbReference>
<name>A0AA88W049_9ASTE</name>
<feature type="domain" description="RNase III" evidence="2">
    <location>
        <begin position="52"/>
        <end position="127"/>
    </location>
</feature>
<dbReference type="PROSITE" id="PS00517">
    <property type="entry name" value="RNASE_3_1"/>
    <property type="match status" value="1"/>
</dbReference>
<dbReference type="EMBL" id="JAVXUP010001004">
    <property type="protein sequence ID" value="KAK3017392.1"/>
    <property type="molecule type" value="Genomic_DNA"/>
</dbReference>
<dbReference type="PANTHER" id="PTHR14950">
    <property type="entry name" value="DICER-RELATED"/>
    <property type="match status" value="1"/>
</dbReference>
<keyword evidence="4" id="KW-1185">Reference proteome</keyword>
<dbReference type="InterPro" id="IPR036389">
    <property type="entry name" value="RNase_III_sf"/>
</dbReference>
<dbReference type="SUPFAM" id="SSF69065">
    <property type="entry name" value="RNase III domain-like"/>
    <property type="match status" value="1"/>
</dbReference>
<dbReference type="Pfam" id="PF14622">
    <property type="entry name" value="Ribonucleas_3_3"/>
    <property type="match status" value="1"/>
</dbReference>
<gene>
    <name evidence="3" type="ORF">RJ639_006686</name>
</gene>
<organism evidence="3 4">
    <name type="scientific">Escallonia herrerae</name>
    <dbReference type="NCBI Taxonomy" id="1293975"/>
    <lineage>
        <taxon>Eukaryota</taxon>
        <taxon>Viridiplantae</taxon>
        <taxon>Streptophyta</taxon>
        <taxon>Embryophyta</taxon>
        <taxon>Tracheophyta</taxon>
        <taxon>Spermatophyta</taxon>
        <taxon>Magnoliopsida</taxon>
        <taxon>eudicotyledons</taxon>
        <taxon>Gunneridae</taxon>
        <taxon>Pentapetalae</taxon>
        <taxon>asterids</taxon>
        <taxon>campanulids</taxon>
        <taxon>Escalloniales</taxon>
        <taxon>Escalloniaceae</taxon>
        <taxon>Escallonia</taxon>
    </lineage>
</organism>
<dbReference type="GO" id="GO:0005634">
    <property type="term" value="C:nucleus"/>
    <property type="evidence" value="ECO:0007669"/>
    <property type="project" value="TreeGrafter"/>
</dbReference>
<dbReference type="PANTHER" id="PTHR14950:SF49">
    <property type="entry name" value="RIBONUCLEASE 3-LIKE PROTEIN 2-RELATED"/>
    <property type="match status" value="1"/>
</dbReference>
<reference evidence="3" key="1">
    <citation type="submission" date="2022-12" db="EMBL/GenBank/DDBJ databases">
        <title>Draft genome assemblies for two species of Escallonia (Escalloniales).</title>
        <authorList>
            <person name="Chanderbali A."/>
            <person name="Dervinis C."/>
            <person name="Anghel I."/>
            <person name="Soltis D."/>
            <person name="Soltis P."/>
            <person name="Zapata F."/>
        </authorList>
    </citation>
    <scope>NUCLEOTIDE SEQUENCE</scope>
    <source>
        <strain evidence="3">UCBG64.0493</strain>
        <tissue evidence="3">Leaf</tissue>
    </source>
</reference>
<dbReference type="Gene3D" id="1.10.1520.10">
    <property type="entry name" value="Ribonuclease III domain"/>
    <property type="match status" value="1"/>
</dbReference>
<evidence type="ECO:0000256" key="1">
    <source>
        <dbReference type="ARBA" id="ARBA00022801"/>
    </source>
</evidence>
<dbReference type="GO" id="GO:0030422">
    <property type="term" value="P:siRNA processing"/>
    <property type="evidence" value="ECO:0007669"/>
    <property type="project" value="TreeGrafter"/>
</dbReference>
<dbReference type="AlphaFoldDB" id="A0AA88W049"/>